<gene>
    <name evidence="7" type="ORF">CNBG_1990</name>
</gene>
<dbReference type="RefSeq" id="XP_062882050.1">
    <property type="nucleotide sequence ID" value="XM_063026095.1"/>
</dbReference>
<feature type="region of interest" description="Disordered" evidence="5">
    <location>
        <begin position="337"/>
        <end position="372"/>
    </location>
</feature>
<dbReference type="AlphaFoldDB" id="A0A095C6L3"/>
<dbReference type="PANTHER" id="PTHR44167">
    <property type="entry name" value="OVARIAN-SPECIFIC SERINE/THREONINE-PROTEIN KINASE LOK-RELATED"/>
    <property type="match status" value="1"/>
</dbReference>
<dbReference type="Pfam" id="PF00069">
    <property type="entry name" value="Pkinase"/>
    <property type="match status" value="1"/>
</dbReference>
<keyword evidence="7" id="KW-0808">Transferase</keyword>
<dbReference type="Gene3D" id="1.10.510.10">
    <property type="entry name" value="Transferase(Phosphotransferase) domain 1"/>
    <property type="match status" value="1"/>
</dbReference>
<dbReference type="GO" id="GO:0005524">
    <property type="term" value="F:ATP binding"/>
    <property type="evidence" value="ECO:0007669"/>
    <property type="project" value="UniProtKB-UniRule"/>
</dbReference>
<dbReference type="OMA" id="DSFFMRP"/>
<dbReference type="InterPro" id="IPR017441">
    <property type="entry name" value="Protein_kinase_ATP_BS"/>
</dbReference>
<dbReference type="InterPro" id="IPR008271">
    <property type="entry name" value="Ser/Thr_kinase_AS"/>
</dbReference>
<dbReference type="HOGENOM" id="CLU_000288_172_5_1"/>
<protein>
    <submittedName>
        <fullName evidence="7">RAN protein kinase</fullName>
    </submittedName>
</protein>
<dbReference type="FunFam" id="1.10.510.10:FF:001196">
    <property type="entry name" value="Unplaced genomic scaffold supercont1.15, whole genome shotgun sequence"/>
    <property type="match status" value="1"/>
</dbReference>
<dbReference type="CDD" id="cd13993">
    <property type="entry name" value="STKc_Pat1_like"/>
    <property type="match status" value="1"/>
</dbReference>
<dbReference type="PROSITE" id="PS50011">
    <property type="entry name" value="PROTEIN_KINASE_DOM"/>
    <property type="match status" value="1"/>
</dbReference>
<dbReference type="EMBL" id="CP025763">
    <property type="protein sequence ID" value="KGB76152.1"/>
    <property type="molecule type" value="Genomic_DNA"/>
</dbReference>
<dbReference type="OrthoDB" id="541276at2759"/>
<dbReference type="PROSITE" id="PS00108">
    <property type="entry name" value="PROTEIN_KINASE_ST"/>
    <property type="match status" value="1"/>
</dbReference>
<keyword evidence="8" id="KW-1185">Reference proteome</keyword>
<dbReference type="GeneID" id="88178369"/>
<accession>A0A095C6L3</accession>
<proteinExistence type="inferred from homology"/>
<keyword evidence="2 3" id="KW-0067">ATP-binding</keyword>
<reference evidence="7 8" key="1">
    <citation type="journal article" date="2011" name="MBio">
        <title>Genome variation in Cryptococcus gattii, an emerging pathogen of immunocompetent hosts.</title>
        <authorList>
            <person name="D'Souza C.A."/>
            <person name="Kronstad J.W."/>
            <person name="Taylor G."/>
            <person name="Warren R."/>
            <person name="Yuen M."/>
            <person name="Hu G."/>
            <person name="Jung W.H."/>
            <person name="Sham A."/>
            <person name="Kidd S.E."/>
            <person name="Tangen K."/>
            <person name="Lee N."/>
            <person name="Zeilmaker T."/>
            <person name="Sawkins J."/>
            <person name="McVicker G."/>
            <person name="Shah S."/>
            <person name="Gnerre S."/>
            <person name="Griggs A."/>
            <person name="Zeng Q."/>
            <person name="Bartlett K."/>
            <person name="Li W."/>
            <person name="Wang X."/>
            <person name="Heitman J."/>
            <person name="Stajich J.E."/>
            <person name="Fraser J.A."/>
            <person name="Meyer W."/>
            <person name="Carter D."/>
            <person name="Schein J."/>
            <person name="Krzywinski M."/>
            <person name="Kwon-Chung K.J."/>
            <person name="Varma A."/>
            <person name="Wang J."/>
            <person name="Brunham R."/>
            <person name="Fyfe M."/>
            <person name="Ouellette B.F."/>
            <person name="Siddiqui A."/>
            <person name="Marra M."/>
            <person name="Jones S."/>
            <person name="Holt R."/>
            <person name="Birren B.W."/>
            <person name="Galagan J.E."/>
            <person name="Cuomo C.A."/>
        </authorList>
    </citation>
    <scope>NUCLEOTIDE SEQUENCE [LARGE SCALE GENOMIC DNA]</scope>
    <source>
        <strain evidence="7 8">R265</strain>
    </source>
</reference>
<sequence>MSTSSNSLHVAGGSPQFIDGGFIELVAVIGTGAYGVVYLAVDSRYPQPVYRAIKCMRRSGLDERQKHFQRREMGLHRLASGHPSIITMDRIFEEGDYIYVVMDYGDEGDLFSMITDKKRYVGDNELIRNVFLQLLDGVSWMHSLGISHRDIKPENIVCSQDGTQVRICDFGLATSEERSSEFGCGSTFYIAPECLGDWFPENKTYPTRSGDIWSLGVILVNLVCGRNPWRIASPSDESFNSYLADPHFLRKILPVSDECLYILTQIFTVHPEERITLPALRQLISEVESFSMTVDELRHAHISAQQKIAAAQPPVLLSLPGEDDGWSEQEELFAYDDDLETPSLRSDSDSPRYPLCLSPTTSSNGESLPPTPNLIPDECIAFAHRPQSPQFWEYVPKVTFEYDHNQRSTDVHIKGSSPFTYNSAPTTYAQ</sequence>
<evidence type="ECO:0000256" key="1">
    <source>
        <dbReference type="ARBA" id="ARBA00022741"/>
    </source>
</evidence>
<dbReference type="InterPro" id="IPR000719">
    <property type="entry name" value="Prot_kinase_dom"/>
</dbReference>
<dbReference type="InterPro" id="IPR011009">
    <property type="entry name" value="Kinase-like_dom_sf"/>
</dbReference>
<dbReference type="GO" id="GO:0005634">
    <property type="term" value="C:nucleus"/>
    <property type="evidence" value="ECO:0007669"/>
    <property type="project" value="TreeGrafter"/>
</dbReference>
<reference evidence="7 8" key="2">
    <citation type="journal article" date="2018" name="Proc. Natl. Acad. Sci.">
        <title>RNAi is a critical determinant of centromere evolution in closely related fungi.</title>
        <authorList>
            <person name="Yadav V."/>
            <person name="Sun S."/>
            <person name="Billmyre R.B."/>
            <person name="Thimmappa B.C."/>
            <person name="Shea T."/>
            <person name="Lintner R."/>
            <person name="Bakkeren G."/>
            <person name="Cuomo C.A."/>
            <person name="Heitman J."/>
            <person name="Sanyal K."/>
        </authorList>
    </citation>
    <scope>NUCLEOTIDE SEQUENCE [LARGE SCALE GENOMIC DNA]</scope>
    <source>
        <strain evidence="7 8">R265</strain>
    </source>
</reference>
<dbReference type="Proteomes" id="UP000029445">
    <property type="component" value="Chromosome 5"/>
</dbReference>
<dbReference type="GO" id="GO:0044773">
    <property type="term" value="P:mitotic DNA damage checkpoint signaling"/>
    <property type="evidence" value="ECO:0007669"/>
    <property type="project" value="TreeGrafter"/>
</dbReference>
<feature type="domain" description="Protein kinase" evidence="6">
    <location>
        <begin position="23"/>
        <end position="291"/>
    </location>
</feature>
<evidence type="ECO:0000256" key="4">
    <source>
        <dbReference type="RuleBase" id="RU000304"/>
    </source>
</evidence>
<evidence type="ECO:0000256" key="5">
    <source>
        <dbReference type="SAM" id="MobiDB-lite"/>
    </source>
</evidence>
<dbReference type="SUPFAM" id="SSF56112">
    <property type="entry name" value="Protein kinase-like (PK-like)"/>
    <property type="match status" value="1"/>
</dbReference>
<keyword evidence="7" id="KW-0418">Kinase</keyword>
<comment type="similarity">
    <text evidence="4">Belongs to the protein kinase superfamily.</text>
</comment>
<dbReference type="SMART" id="SM00220">
    <property type="entry name" value="S_TKc"/>
    <property type="match status" value="1"/>
</dbReference>
<dbReference type="PANTHER" id="PTHR44167:SF30">
    <property type="entry name" value="PHOSPHORYLASE KINASE"/>
    <property type="match status" value="1"/>
</dbReference>
<evidence type="ECO:0000256" key="2">
    <source>
        <dbReference type="ARBA" id="ARBA00022840"/>
    </source>
</evidence>
<dbReference type="STRING" id="294750.A0A095C6L3"/>
<dbReference type="GO" id="GO:0004674">
    <property type="term" value="F:protein serine/threonine kinase activity"/>
    <property type="evidence" value="ECO:0007669"/>
    <property type="project" value="UniProtKB-KW"/>
</dbReference>
<evidence type="ECO:0000313" key="8">
    <source>
        <dbReference type="Proteomes" id="UP000029445"/>
    </source>
</evidence>
<evidence type="ECO:0000256" key="3">
    <source>
        <dbReference type="PROSITE-ProRule" id="PRU10141"/>
    </source>
</evidence>
<name>A0A095C6L3_CRYD2</name>
<keyword evidence="1 3" id="KW-0547">Nucleotide-binding</keyword>
<evidence type="ECO:0000259" key="6">
    <source>
        <dbReference type="PROSITE" id="PS50011"/>
    </source>
</evidence>
<dbReference type="PROSITE" id="PS00107">
    <property type="entry name" value="PROTEIN_KINASE_ATP"/>
    <property type="match status" value="1"/>
</dbReference>
<keyword evidence="4" id="KW-0723">Serine/threonine-protein kinase</keyword>
<evidence type="ECO:0000313" key="7">
    <source>
        <dbReference type="EMBL" id="KGB76152.1"/>
    </source>
</evidence>
<dbReference type="VEuPathDB" id="FungiDB:CNBG_1990"/>
<organism evidence="7 8">
    <name type="scientific">Cryptococcus deuterogattii (strain R265)</name>
    <name type="common">Cryptococcus gattii VGII (strain R265)</name>
    <dbReference type="NCBI Taxonomy" id="294750"/>
    <lineage>
        <taxon>Eukaryota</taxon>
        <taxon>Fungi</taxon>
        <taxon>Dikarya</taxon>
        <taxon>Basidiomycota</taxon>
        <taxon>Agaricomycotina</taxon>
        <taxon>Tremellomycetes</taxon>
        <taxon>Tremellales</taxon>
        <taxon>Cryptococcaceae</taxon>
        <taxon>Cryptococcus</taxon>
        <taxon>Cryptococcus gattii species complex</taxon>
    </lineage>
</organism>
<feature type="binding site" evidence="3">
    <location>
        <position position="54"/>
    </location>
    <ligand>
        <name>ATP</name>
        <dbReference type="ChEBI" id="CHEBI:30616"/>
    </ligand>
</feature>
<dbReference type="KEGG" id="cdeu:CNBG_1990"/>